<dbReference type="InterPro" id="IPR050259">
    <property type="entry name" value="SDR"/>
</dbReference>
<proteinExistence type="inferred from homology"/>
<dbReference type="eggNOG" id="COG1028">
    <property type="taxonomic scope" value="Bacteria"/>
</dbReference>
<dbReference type="RefSeq" id="WP_034707562.1">
    <property type="nucleotide sequence ID" value="NZ_JPRO01000024.1"/>
</dbReference>
<keyword evidence="3" id="KW-1185">Reference proteome</keyword>
<dbReference type="InterPro" id="IPR036291">
    <property type="entry name" value="NAD(P)-bd_dom_sf"/>
</dbReference>
<dbReference type="Pfam" id="PF13561">
    <property type="entry name" value="adh_short_C2"/>
    <property type="match status" value="1"/>
</dbReference>
<dbReference type="STRING" id="421531.IX38_20155"/>
<comment type="similarity">
    <text evidence="1">Belongs to the short-chain dehydrogenases/reductases (SDR) family.</text>
</comment>
<dbReference type="EMBL" id="JPRO01000024">
    <property type="protein sequence ID" value="KFE97590.1"/>
    <property type="molecule type" value="Genomic_DNA"/>
</dbReference>
<dbReference type="PRINTS" id="PR00081">
    <property type="entry name" value="GDHRDH"/>
</dbReference>
<dbReference type="CDD" id="cd05344">
    <property type="entry name" value="BKR_like_SDR_like"/>
    <property type="match status" value="1"/>
</dbReference>
<dbReference type="Proteomes" id="UP000028703">
    <property type="component" value="Unassembled WGS sequence"/>
</dbReference>
<organism evidence="2 3">
    <name type="scientific">Chryseobacterium luteum</name>
    <dbReference type="NCBI Taxonomy" id="421531"/>
    <lineage>
        <taxon>Bacteria</taxon>
        <taxon>Pseudomonadati</taxon>
        <taxon>Bacteroidota</taxon>
        <taxon>Flavobacteriia</taxon>
        <taxon>Flavobacteriales</taxon>
        <taxon>Weeksellaceae</taxon>
        <taxon>Chryseobacterium group</taxon>
        <taxon>Chryseobacterium</taxon>
    </lineage>
</organism>
<sequence>MNIQLFSKNALVGAATQGIGLGIALELAKCGANVTIIARNEAKLKKAVSSLPVINPDQKHKYLVADFSNFEEYRTIISGYFRNNSIDILINNTNGPEPGLALDKNVDDYQKAFDLLFKTVCETTLLALPHMIKQKSGRIINVSSLSVKEPINNLSLSNSIRSAVIAWAKTLSNEVAQHQITVNNILTGYFDTERIQNLISHEAQQTGRSQEEIKRARENKIPMKRLGKTEEYGHLAAFLASEYSAYLTGASIPLDGGLNNTY</sequence>
<dbReference type="Gene3D" id="3.40.50.720">
    <property type="entry name" value="NAD(P)-binding Rossmann-like Domain"/>
    <property type="match status" value="1"/>
</dbReference>
<dbReference type="SUPFAM" id="SSF51735">
    <property type="entry name" value="NAD(P)-binding Rossmann-fold domains"/>
    <property type="match status" value="1"/>
</dbReference>
<evidence type="ECO:0000256" key="1">
    <source>
        <dbReference type="ARBA" id="ARBA00006484"/>
    </source>
</evidence>
<dbReference type="AlphaFoldDB" id="A0A085YZH7"/>
<evidence type="ECO:0000313" key="2">
    <source>
        <dbReference type="EMBL" id="KFE97590.1"/>
    </source>
</evidence>
<dbReference type="InterPro" id="IPR002347">
    <property type="entry name" value="SDR_fam"/>
</dbReference>
<name>A0A085YZH7_9FLAO</name>
<dbReference type="OrthoDB" id="9804774at2"/>
<dbReference type="PANTHER" id="PTHR42879:SF6">
    <property type="entry name" value="NADPH-DEPENDENT REDUCTASE BACG"/>
    <property type="match status" value="1"/>
</dbReference>
<reference evidence="2 3" key="1">
    <citation type="submission" date="2014-07" db="EMBL/GenBank/DDBJ databases">
        <title>Genome of Chryseobacterium luteum DSM 18605.</title>
        <authorList>
            <person name="Stropko S.J."/>
            <person name="Pipes S.E."/>
            <person name="Newman J.D."/>
        </authorList>
    </citation>
    <scope>NUCLEOTIDE SEQUENCE [LARGE SCALE GENOMIC DNA]</scope>
    <source>
        <strain evidence="2 3">DSM 18605</strain>
    </source>
</reference>
<gene>
    <name evidence="2" type="ORF">IX38_20155</name>
</gene>
<evidence type="ECO:0000313" key="3">
    <source>
        <dbReference type="Proteomes" id="UP000028703"/>
    </source>
</evidence>
<accession>A0A085YZH7</accession>
<dbReference type="PANTHER" id="PTHR42879">
    <property type="entry name" value="3-OXOACYL-(ACYL-CARRIER-PROTEIN) REDUCTASE"/>
    <property type="match status" value="1"/>
</dbReference>
<comment type="caution">
    <text evidence="2">The sequence shown here is derived from an EMBL/GenBank/DDBJ whole genome shotgun (WGS) entry which is preliminary data.</text>
</comment>
<protein>
    <submittedName>
        <fullName evidence="2">Short-chain dehydrogenase</fullName>
    </submittedName>
</protein>